<keyword evidence="2" id="KW-0812">Transmembrane</keyword>
<evidence type="ECO:0000313" key="3">
    <source>
        <dbReference type="EMBL" id="XDQ30702.1"/>
    </source>
</evidence>
<feature type="region of interest" description="Disordered" evidence="1">
    <location>
        <begin position="47"/>
        <end position="124"/>
    </location>
</feature>
<dbReference type="InterPro" id="IPR045513">
    <property type="entry name" value="DUF6479"/>
</dbReference>
<reference evidence="3" key="1">
    <citation type="submission" date="2024-07" db="EMBL/GenBank/DDBJ databases">
        <authorList>
            <person name="Yu S.T."/>
        </authorList>
    </citation>
    <scope>NUCLEOTIDE SEQUENCE</scope>
    <source>
        <strain evidence="3">R21</strain>
    </source>
</reference>
<evidence type="ECO:0000256" key="2">
    <source>
        <dbReference type="SAM" id="Phobius"/>
    </source>
</evidence>
<evidence type="ECO:0000256" key="1">
    <source>
        <dbReference type="SAM" id="MobiDB-lite"/>
    </source>
</evidence>
<feature type="transmembrane region" description="Helical" evidence="2">
    <location>
        <begin position="20"/>
        <end position="37"/>
    </location>
</feature>
<name>A0AB39PJF2_9ACTN</name>
<protein>
    <submittedName>
        <fullName evidence="3">DUF6479 family protein</fullName>
    </submittedName>
</protein>
<keyword evidence="2" id="KW-1133">Transmembrane helix</keyword>
<dbReference type="Pfam" id="PF20087">
    <property type="entry name" value="DUF6479"/>
    <property type="match status" value="1"/>
</dbReference>
<feature type="compositionally biased region" description="Gly residues" evidence="1">
    <location>
        <begin position="111"/>
        <end position="124"/>
    </location>
</feature>
<organism evidence="3">
    <name type="scientific">Streptomyces sp. R21</name>
    <dbReference type="NCBI Taxonomy" id="3238627"/>
    <lineage>
        <taxon>Bacteria</taxon>
        <taxon>Bacillati</taxon>
        <taxon>Actinomycetota</taxon>
        <taxon>Actinomycetes</taxon>
        <taxon>Kitasatosporales</taxon>
        <taxon>Streptomycetaceae</taxon>
        <taxon>Streptomyces</taxon>
    </lineage>
</organism>
<dbReference type="RefSeq" id="WP_369240886.1">
    <property type="nucleotide sequence ID" value="NZ_CP163435.1"/>
</dbReference>
<feature type="compositionally biased region" description="Basic and acidic residues" evidence="1">
    <location>
        <begin position="65"/>
        <end position="78"/>
    </location>
</feature>
<keyword evidence="2" id="KW-0472">Membrane</keyword>
<gene>
    <name evidence="3" type="ORF">AB5J56_41015</name>
</gene>
<sequence length="124" mass="13515">MNALILSQELAASDWLRGGIAPLVAGILITGALVWAVRFGMKVRRTELPPPTPEEQPHLPASGAVHEEREMRETDEIPRMANGDRPLTPYEVGNVSSRRSHDQHRRRWTPGSGGSFGSGGPGRT</sequence>
<accession>A0AB39PJF2</accession>
<dbReference type="AlphaFoldDB" id="A0AB39PJF2"/>
<dbReference type="EMBL" id="CP163435">
    <property type="protein sequence ID" value="XDQ30702.1"/>
    <property type="molecule type" value="Genomic_DNA"/>
</dbReference>
<proteinExistence type="predicted"/>